<dbReference type="SUPFAM" id="SSF55785">
    <property type="entry name" value="PYP-like sensor domain (PAS domain)"/>
    <property type="match status" value="1"/>
</dbReference>
<accession>A0A1I4NVE9</accession>
<feature type="domain" description="Histidine kinase" evidence="8">
    <location>
        <begin position="496"/>
        <end position="726"/>
    </location>
</feature>
<dbReference type="Proteomes" id="UP000199470">
    <property type="component" value="Unassembled WGS sequence"/>
</dbReference>
<evidence type="ECO:0000259" key="9">
    <source>
        <dbReference type="PROSITE" id="PS50110"/>
    </source>
</evidence>
<dbReference type="InterPro" id="IPR001789">
    <property type="entry name" value="Sig_transdc_resp-reg_receiver"/>
</dbReference>
<dbReference type="RefSeq" id="WP_093388636.1">
    <property type="nucleotide sequence ID" value="NZ_FOTW01000014.1"/>
</dbReference>
<dbReference type="SMART" id="SM00065">
    <property type="entry name" value="GAF"/>
    <property type="match status" value="1"/>
</dbReference>
<dbReference type="PROSITE" id="PS50110">
    <property type="entry name" value="RESPONSE_REGULATORY"/>
    <property type="match status" value="1"/>
</dbReference>
<dbReference type="Pfam" id="PF08448">
    <property type="entry name" value="PAS_4"/>
    <property type="match status" value="1"/>
</dbReference>
<dbReference type="InterPro" id="IPR004358">
    <property type="entry name" value="Sig_transdc_His_kin-like_C"/>
</dbReference>
<dbReference type="STRING" id="758825.SAMN02982985_03143"/>
<dbReference type="InterPro" id="IPR035965">
    <property type="entry name" value="PAS-like_dom_sf"/>
</dbReference>
<dbReference type="OrthoDB" id="2521613at2"/>
<dbReference type="SMART" id="SM00448">
    <property type="entry name" value="REC"/>
    <property type="match status" value="1"/>
</dbReference>
<dbReference type="InterPro" id="IPR029016">
    <property type="entry name" value="GAF-like_dom_sf"/>
</dbReference>
<sequence>MTPPFRPPHTILIATSSAYDLAALQQLLSRYSFQVQAVSKGDNALQAVAAGGIALVLLDVALAGSAGFELCRRLAAASVGALPVFLLSAAPSDEEGERALAAGASAYVALPLRPAELARRVLHQLGVLADTPPPPDPRLAELVVNYHAMLASSPDIVLLFDLEQNRLIDLNRNACRLFGRDETELLQCNLLDLCPQVQPDGRGSAAALAAQVAQVQAGDIRMFEISFLHSSGRRLDCEMRMVALDKAEHQLMHVRIIDISSRKRAEALRLGQNTLLEMIARGAPLAATLDKLIRLIEAQSDGVLCSVLLLDEDGVSMRAGAGPSLPPAYLHAFEGLAIGPTVGSCGTAMYCKHTVVVADIEHDPLWAPYAAVAAPYGLRACWSTPIMFERDQVLGSFAMYYREVRSPSAEERRLIHAASHLAGIAIAGTRREQELLRHREHLEELVAARTAELRQAKDEAERANAELSAALAKLGSTRDELVRRGKLAALGTLVAGVAHELNTPIGNSLMMATTISERTRVLRAGLAGGLRRSALESYLAQASEADEVVVRNLRRAADLVASFKRIAVDSAGSQRRRFRLDQLLPELLQELRSAHPGAPRLELDIEPGLELDSYPGPLEQAVGNLFENSMLHGLAGRADGLITLRAHAGTDGEIALSLADNGAGIAAEHLARIYDPFFTTRLGSGGSGLGLYITHNIVTGVLGGRIEVDSAPGRGSRFTLHLPANAPR</sequence>
<reference evidence="10 11" key="1">
    <citation type="submission" date="2016-10" db="EMBL/GenBank/DDBJ databases">
        <authorList>
            <person name="de Groot N.N."/>
        </authorList>
    </citation>
    <scope>NUCLEOTIDE SEQUENCE [LARGE SCALE GENOMIC DNA]</scope>
    <source>
        <strain evidence="10 11">ATCC 43154</strain>
    </source>
</reference>
<keyword evidence="5" id="KW-0418">Kinase</keyword>
<feature type="modified residue" description="4-aspartylphosphate" evidence="6">
    <location>
        <position position="59"/>
    </location>
</feature>
<feature type="coiled-coil region" evidence="7">
    <location>
        <begin position="439"/>
        <end position="480"/>
    </location>
</feature>
<dbReference type="Pfam" id="PF00072">
    <property type="entry name" value="Response_reg"/>
    <property type="match status" value="1"/>
</dbReference>
<proteinExistence type="predicted"/>
<dbReference type="Pfam" id="PF02518">
    <property type="entry name" value="HATPase_c"/>
    <property type="match status" value="1"/>
</dbReference>
<evidence type="ECO:0000256" key="5">
    <source>
        <dbReference type="ARBA" id="ARBA00022777"/>
    </source>
</evidence>
<dbReference type="AlphaFoldDB" id="A0A1I4NVE9"/>
<dbReference type="EC" id="2.7.13.3" evidence="2"/>
<dbReference type="CDD" id="cd00130">
    <property type="entry name" value="PAS"/>
    <property type="match status" value="1"/>
</dbReference>
<dbReference type="EMBL" id="FOTW01000014">
    <property type="protein sequence ID" value="SFM19300.1"/>
    <property type="molecule type" value="Genomic_DNA"/>
</dbReference>
<keyword evidence="3 6" id="KW-0597">Phosphoprotein</keyword>
<evidence type="ECO:0000313" key="10">
    <source>
        <dbReference type="EMBL" id="SFM19300.1"/>
    </source>
</evidence>
<evidence type="ECO:0000259" key="8">
    <source>
        <dbReference type="PROSITE" id="PS50109"/>
    </source>
</evidence>
<dbReference type="Gene3D" id="1.10.287.130">
    <property type="match status" value="1"/>
</dbReference>
<dbReference type="Gene3D" id="3.30.450.40">
    <property type="match status" value="1"/>
</dbReference>
<keyword evidence="4" id="KW-0808">Transferase</keyword>
<dbReference type="Pfam" id="PF01590">
    <property type="entry name" value="GAF"/>
    <property type="match status" value="1"/>
</dbReference>
<keyword evidence="7" id="KW-0175">Coiled coil</keyword>
<dbReference type="GO" id="GO:0000155">
    <property type="term" value="F:phosphorelay sensor kinase activity"/>
    <property type="evidence" value="ECO:0007669"/>
    <property type="project" value="TreeGrafter"/>
</dbReference>
<dbReference type="PANTHER" id="PTHR43547">
    <property type="entry name" value="TWO-COMPONENT HISTIDINE KINASE"/>
    <property type="match status" value="1"/>
</dbReference>
<evidence type="ECO:0000256" key="2">
    <source>
        <dbReference type="ARBA" id="ARBA00012438"/>
    </source>
</evidence>
<name>A0A1I4NVE9_9BURK</name>
<dbReference type="SUPFAM" id="SSF55781">
    <property type="entry name" value="GAF domain-like"/>
    <property type="match status" value="1"/>
</dbReference>
<evidence type="ECO:0000313" key="11">
    <source>
        <dbReference type="Proteomes" id="UP000199470"/>
    </source>
</evidence>
<organism evidence="10 11">
    <name type="scientific">Rugamonas rubra</name>
    <dbReference type="NCBI Taxonomy" id="758825"/>
    <lineage>
        <taxon>Bacteria</taxon>
        <taxon>Pseudomonadati</taxon>
        <taxon>Pseudomonadota</taxon>
        <taxon>Betaproteobacteria</taxon>
        <taxon>Burkholderiales</taxon>
        <taxon>Oxalobacteraceae</taxon>
        <taxon>Telluria group</taxon>
        <taxon>Rugamonas</taxon>
    </lineage>
</organism>
<dbReference type="Gene3D" id="3.30.565.10">
    <property type="entry name" value="Histidine kinase-like ATPase, C-terminal domain"/>
    <property type="match status" value="1"/>
</dbReference>
<evidence type="ECO:0000256" key="1">
    <source>
        <dbReference type="ARBA" id="ARBA00000085"/>
    </source>
</evidence>
<dbReference type="PANTHER" id="PTHR43547:SF2">
    <property type="entry name" value="HYBRID SIGNAL TRANSDUCTION HISTIDINE KINASE C"/>
    <property type="match status" value="1"/>
</dbReference>
<gene>
    <name evidence="10" type="ORF">SAMN02982985_03143</name>
</gene>
<dbReference type="PROSITE" id="PS50109">
    <property type="entry name" value="HIS_KIN"/>
    <property type="match status" value="1"/>
</dbReference>
<evidence type="ECO:0000256" key="4">
    <source>
        <dbReference type="ARBA" id="ARBA00022679"/>
    </source>
</evidence>
<dbReference type="InterPro" id="IPR036890">
    <property type="entry name" value="HATPase_C_sf"/>
</dbReference>
<evidence type="ECO:0000256" key="3">
    <source>
        <dbReference type="ARBA" id="ARBA00022553"/>
    </source>
</evidence>
<feature type="domain" description="Response regulatory" evidence="9">
    <location>
        <begin position="10"/>
        <end position="125"/>
    </location>
</feature>
<dbReference type="InterPro" id="IPR000014">
    <property type="entry name" value="PAS"/>
</dbReference>
<dbReference type="SUPFAM" id="SSF52172">
    <property type="entry name" value="CheY-like"/>
    <property type="match status" value="1"/>
</dbReference>
<dbReference type="PRINTS" id="PR00344">
    <property type="entry name" value="BCTRLSENSOR"/>
</dbReference>
<dbReference type="SMART" id="SM00387">
    <property type="entry name" value="HATPase_c"/>
    <property type="match status" value="1"/>
</dbReference>
<evidence type="ECO:0000256" key="6">
    <source>
        <dbReference type="PROSITE-ProRule" id="PRU00169"/>
    </source>
</evidence>
<dbReference type="InterPro" id="IPR003018">
    <property type="entry name" value="GAF"/>
</dbReference>
<protein>
    <recommendedName>
        <fullName evidence="2">histidine kinase</fullName>
        <ecNumber evidence="2">2.7.13.3</ecNumber>
    </recommendedName>
</protein>
<dbReference type="InterPro" id="IPR013656">
    <property type="entry name" value="PAS_4"/>
</dbReference>
<dbReference type="SUPFAM" id="SSF55874">
    <property type="entry name" value="ATPase domain of HSP90 chaperone/DNA topoisomerase II/histidine kinase"/>
    <property type="match status" value="1"/>
</dbReference>
<keyword evidence="11" id="KW-1185">Reference proteome</keyword>
<dbReference type="InterPro" id="IPR003594">
    <property type="entry name" value="HATPase_dom"/>
</dbReference>
<dbReference type="InterPro" id="IPR011006">
    <property type="entry name" value="CheY-like_superfamily"/>
</dbReference>
<dbReference type="Gene3D" id="3.40.50.2300">
    <property type="match status" value="1"/>
</dbReference>
<dbReference type="Gene3D" id="3.30.450.20">
    <property type="entry name" value="PAS domain"/>
    <property type="match status" value="1"/>
</dbReference>
<evidence type="ECO:0000256" key="7">
    <source>
        <dbReference type="SAM" id="Coils"/>
    </source>
</evidence>
<dbReference type="InterPro" id="IPR005467">
    <property type="entry name" value="His_kinase_dom"/>
</dbReference>
<comment type="catalytic activity">
    <reaction evidence="1">
        <text>ATP + protein L-histidine = ADP + protein N-phospho-L-histidine.</text>
        <dbReference type="EC" id="2.7.13.3"/>
    </reaction>
</comment>
<dbReference type="NCBIfam" id="TIGR00229">
    <property type="entry name" value="sensory_box"/>
    <property type="match status" value="1"/>
</dbReference>